<dbReference type="Proteomes" id="UP001626550">
    <property type="component" value="Unassembled WGS sequence"/>
</dbReference>
<sequence>MITCSSVAALPSTGMSHDFLHLFLTRDSSSLCKYFPRATQSDDLASVTTAGSSPNSIGGNLIINFSGASSPESSKCGSGSNPSGFSAMISSFANRVSGSQGLINQLQVR</sequence>
<evidence type="ECO:0000313" key="1">
    <source>
        <dbReference type="EMBL" id="KAL3317585.1"/>
    </source>
</evidence>
<dbReference type="EMBL" id="JBJKFK010000361">
    <property type="protein sequence ID" value="KAL3317585.1"/>
    <property type="molecule type" value="Genomic_DNA"/>
</dbReference>
<keyword evidence="2" id="KW-1185">Reference proteome</keyword>
<organism evidence="1 2">
    <name type="scientific">Cichlidogyrus casuarinus</name>
    <dbReference type="NCBI Taxonomy" id="1844966"/>
    <lineage>
        <taxon>Eukaryota</taxon>
        <taxon>Metazoa</taxon>
        <taxon>Spiralia</taxon>
        <taxon>Lophotrochozoa</taxon>
        <taxon>Platyhelminthes</taxon>
        <taxon>Monogenea</taxon>
        <taxon>Monopisthocotylea</taxon>
        <taxon>Dactylogyridea</taxon>
        <taxon>Ancyrocephalidae</taxon>
        <taxon>Cichlidogyrus</taxon>
    </lineage>
</organism>
<protein>
    <submittedName>
        <fullName evidence="1">Uncharacterized protein</fullName>
    </submittedName>
</protein>
<accession>A0ABD2QDN0</accession>
<reference evidence="1 2" key="1">
    <citation type="submission" date="2024-11" db="EMBL/GenBank/DDBJ databases">
        <title>Adaptive evolution of stress response genes in parasites aligns with host niche diversity.</title>
        <authorList>
            <person name="Hahn C."/>
            <person name="Resl P."/>
        </authorList>
    </citation>
    <scope>NUCLEOTIDE SEQUENCE [LARGE SCALE GENOMIC DNA]</scope>
    <source>
        <strain evidence="1">EGGRZ-B1_66</strain>
        <tissue evidence="1">Body</tissue>
    </source>
</reference>
<proteinExistence type="predicted"/>
<gene>
    <name evidence="1" type="ORF">Ciccas_003758</name>
</gene>
<evidence type="ECO:0000313" key="2">
    <source>
        <dbReference type="Proteomes" id="UP001626550"/>
    </source>
</evidence>
<comment type="caution">
    <text evidence="1">The sequence shown here is derived from an EMBL/GenBank/DDBJ whole genome shotgun (WGS) entry which is preliminary data.</text>
</comment>
<name>A0ABD2QDN0_9PLAT</name>
<dbReference type="AlphaFoldDB" id="A0ABD2QDN0"/>